<organism evidence="1">
    <name type="scientific">marine sediment metagenome</name>
    <dbReference type="NCBI Taxonomy" id="412755"/>
    <lineage>
        <taxon>unclassified sequences</taxon>
        <taxon>metagenomes</taxon>
        <taxon>ecological metagenomes</taxon>
    </lineage>
</organism>
<gene>
    <name evidence="1" type="ORF">LCGC14_0538070</name>
</gene>
<protein>
    <submittedName>
        <fullName evidence="1">Uncharacterized protein</fullName>
    </submittedName>
</protein>
<dbReference type="EMBL" id="LAZR01000714">
    <property type="protein sequence ID" value="KKN59809.1"/>
    <property type="molecule type" value="Genomic_DNA"/>
</dbReference>
<sequence>MGLSEEEMKMTPTKQQMKEYKIYLEKESKKFKLTPRDLGNLYDLFYMIDDNTFGTIKLNKMDKWFRKFHERIERIVIPELYKKSKKKK</sequence>
<dbReference type="AlphaFoldDB" id="A0A0F9RYA7"/>
<proteinExistence type="predicted"/>
<comment type="caution">
    <text evidence="1">The sequence shown here is derived from an EMBL/GenBank/DDBJ whole genome shotgun (WGS) entry which is preliminary data.</text>
</comment>
<reference evidence="1" key="1">
    <citation type="journal article" date="2015" name="Nature">
        <title>Complex archaea that bridge the gap between prokaryotes and eukaryotes.</title>
        <authorList>
            <person name="Spang A."/>
            <person name="Saw J.H."/>
            <person name="Jorgensen S.L."/>
            <person name="Zaremba-Niedzwiedzka K."/>
            <person name="Martijn J."/>
            <person name="Lind A.E."/>
            <person name="van Eijk R."/>
            <person name="Schleper C."/>
            <person name="Guy L."/>
            <person name="Ettema T.J."/>
        </authorList>
    </citation>
    <scope>NUCLEOTIDE SEQUENCE</scope>
</reference>
<accession>A0A0F9RYA7</accession>
<evidence type="ECO:0000313" key="1">
    <source>
        <dbReference type="EMBL" id="KKN59809.1"/>
    </source>
</evidence>
<name>A0A0F9RYA7_9ZZZZ</name>